<dbReference type="SMART" id="SM00849">
    <property type="entry name" value="Lactamase_B"/>
    <property type="match status" value="1"/>
</dbReference>
<evidence type="ECO:0000256" key="1">
    <source>
        <dbReference type="ARBA" id="ARBA00004651"/>
    </source>
</evidence>
<proteinExistence type="predicted"/>
<evidence type="ECO:0000256" key="2">
    <source>
        <dbReference type="ARBA" id="ARBA00022475"/>
    </source>
</evidence>
<feature type="transmembrane region" description="Helical" evidence="6">
    <location>
        <begin position="32"/>
        <end position="49"/>
    </location>
</feature>
<dbReference type="Gene3D" id="3.60.15.10">
    <property type="entry name" value="Ribonuclease Z/Hydroxyacylglutathione hydrolase-like"/>
    <property type="match status" value="1"/>
</dbReference>
<keyword evidence="5 6" id="KW-0472">Membrane</keyword>
<dbReference type="InterPro" id="IPR001279">
    <property type="entry name" value="Metallo-B-lactamas"/>
</dbReference>
<dbReference type="InterPro" id="IPR004797">
    <property type="entry name" value="Competence_ComEC/Rec2"/>
</dbReference>
<dbReference type="RefSeq" id="WP_103058072.1">
    <property type="nucleotide sequence ID" value="NZ_BSOF01000028.1"/>
</dbReference>
<evidence type="ECO:0000256" key="4">
    <source>
        <dbReference type="ARBA" id="ARBA00022989"/>
    </source>
</evidence>
<dbReference type="AlphaFoldDB" id="A0A2K1QER4"/>
<evidence type="ECO:0000313" key="9">
    <source>
        <dbReference type="Proteomes" id="UP000236345"/>
    </source>
</evidence>
<evidence type="ECO:0000313" key="8">
    <source>
        <dbReference type="EMBL" id="PNS13524.1"/>
    </source>
</evidence>
<organism evidence="8 9">
    <name type="scientific">Mixta theicola</name>
    <dbReference type="NCBI Taxonomy" id="1458355"/>
    <lineage>
        <taxon>Bacteria</taxon>
        <taxon>Pseudomonadati</taxon>
        <taxon>Pseudomonadota</taxon>
        <taxon>Gammaproteobacteria</taxon>
        <taxon>Enterobacterales</taxon>
        <taxon>Erwiniaceae</taxon>
        <taxon>Mixta</taxon>
    </lineage>
</organism>
<gene>
    <name evidence="8" type="ORF">COO59_01560</name>
</gene>
<dbReference type="EMBL" id="NWUO01000001">
    <property type="protein sequence ID" value="PNS13524.1"/>
    <property type="molecule type" value="Genomic_DNA"/>
</dbReference>
<feature type="transmembrane region" description="Helical" evidence="6">
    <location>
        <begin position="307"/>
        <end position="325"/>
    </location>
</feature>
<dbReference type="GO" id="GO:0030420">
    <property type="term" value="P:establishment of competence for transformation"/>
    <property type="evidence" value="ECO:0007669"/>
    <property type="project" value="InterPro"/>
</dbReference>
<keyword evidence="2" id="KW-1003">Cell membrane</keyword>
<dbReference type="PANTHER" id="PTHR30619:SF1">
    <property type="entry name" value="RECOMBINATION PROTEIN 2"/>
    <property type="match status" value="1"/>
</dbReference>
<evidence type="ECO:0000259" key="7">
    <source>
        <dbReference type="SMART" id="SM00849"/>
    </source>
</evidence>
<dbReference type="NCBIfam" id="TIGR00360">
    <property type="entry name" value="ComEC_N-term"/>
    <property type="match status" value="1"/>
</dbReference>
<dbReference type="InterPro" id="IPR052159">
    <property type="entry name" value="Competence_DNA_uptake"/>
</dbReference>
<protein>
    <submittedName>
        <fullName evidence="8">Competence protein ComEC</fullName>
    </submittedName>
</protein>
<feature type="transmembrane region" description="Helical" evidence="6">
    <location>
        <begin position="367"/>
        <end position="388"/>
    </location>
</feature>
<evidence type="ECO:0000256" key="6">
    <source>
        <dbReference type="SAM" id="Phobius"/>
    </source>
</evidence>
<reference evidence="9" key="1">
    <citation type="submission" date="2017-09" db="EMBL/GenBank/DDBJ databases">
        <authorList>
            <person name="Palmer M."/>
            <person name="Steenkamp E.T."/>
            <person name="Coetzee M.P."/>
            <person name="Avontuur J.R."/>
            <person name="Van Zyl E."/>
            <person name="Chan W.-Y."/>
            <person name="Blom J."/>
            <person name="Venter S.N."/>
        </authorList>
    </citation>
    <scope>NUCLEOTIDE SEQUENCE [LARGE SCALE GENOMIC DNA]</scope>
    <source>
        <strain evidence="9">QC88-366</strain>
    </source>
</reference>
<dbReference type="InterPro" id="IPR035681">
    <property type="entry name" value="ComA-like_MBL"/>
</dbReference>
<accession>A0A2K1QER4</accession>
<keyword evidence="9" id="KW-1185">Reference proteome</keyword>
<dbReference type="Proteomes" id="UP000236345">
    <property type="component" value="Unassembled WGS sequence"/>
</dbReference>
<feature type="domain" description="Metallo-beta-lactamase" evidence="7">
    <location>
        <begin position="507"/>
        <end position="688"/>
    </location>
</feature>
<feature type="transmembrane region" description="Helical" evidence="6">
    <location>
        <begin position="400"/>
        <end position="426"/>
    </location>
</feature>
<dbReference type="InterPro" id="IPR004477">
    <property type="entry name" value="ComEC_N"/>
</dbReference>
<dbReference type="Pfam" id="PF00753">
    <property type="entry name" value="Lactamase_B"/>
    <property type="match status" value="1"/>
</dbReference>
<evidence type="ECO:0000256" key="5">
    <source>
        <dbReference type="ARBA" id="ARBA00023136"/>
    </source>
</evidence>
<feature type="transmembrane region" description="Helical" evidence="6">
    <location>
        <begin position="330"/>
        <end position="347"/>
    </location>
</feature>
<dbReference type="NCBIfam" id="NF008580">
    <property type="entry name" value="PRK11539.1"/>
    <property type="match status" value="1"/>
</dbReference>
<dbReference type="Pfam" id="PF03772">
    <property type="entry name" value="Competence"/>
    <property type="match status" value="1"/>
</dbReference>
<dbReference type="SUPFAM" id="SSF56281">
    <property type="entry name" value="Metallo-hydrolase/oxidoreductase"/>
    <property type="match status" value="1"/>
</dbReference>
<dbReference type="GO" id="GO:0005886">
    <property type="term" value="C:plasma membrane"/>
    <property type="evidence" value="ECO:0007669"/>
    <property type="project" value="UniProtKB-SubCell"/>
</dbReference>
<feature type="transmembrane region" description="Helical" evidence="6">
    <location>
        <begin position="446"/>
        <end position="467"/>
    </location>
</feature>
<comment type="caution">
    <text evidence="8">The sequence shown here is derived from an EMBL/GenBank/DDBJ whole genome shotgun (WGS) entry which is preliminary data.</text>
</comment>
<feature type="transmembrane region" description="Helical" evidence="6">
    <location>
        <begin position="258"/>
        <end position="277"/>
    </location>
</feature>
<dbReference type="CDD" id="cd07731">
    <property type="entry name" value="ComA-like_MBL-fold"/>
    <property type="match status" value="1"/>
</dbReference>
<sequence>MPYPLPVLALLTTLATLPLLFLSQLPERNSLVYLLIAALVAIMLPQRALRYMGIGGMLMVWALLAARQTIEPLVKLSARAIEVRTEITQVLHDKGRLIVKIVEHEDKRMFPPVYASVMTGRFEETWCAGQRWEMKLRLRPVHGRLNEGGYDAQRFALANNTPLQGRLLAGRPLSTGCSWRQRLMSYAQQQYQHLPWHGVMTALLFGDRQEVAAETRALLRDTGIAHLMAISGMHISLAASLGWIAARGLQFLLPTWRIRYPLPLLFSLSVAAAYCWLSGNNPPAVRAMTALTLWALVRFQGINCSNWQIWLVCLGGILFIDPVAILSDSFWLSVVAVAILLFWFQWFPLPVRWRYRKRWMLLQLMHLQLGMLLLLIPIQIFIFHGVSLTSLPANMLAIPIVSFITVPALLFALIMPAGWLALPLWWVADRSLALTFHLLTFLPEGWLWLGKEALIASLIVWLLFVAFRLGWWQRAPAALIAACCLPGLWHITRVEPEWRLDMLDIGHGLAMVISRNGHALVYDTGNRWPAGSAARQTLLPWLNWHGLSVDTIIISHQHLDHIGGLADMQRAWPEAVVRSALTLPGHQPCIAGVRWQWQKLNFNVLWPPAVSTHGNNNDSCVVRVDDGRYRVLLTGDLEAEAEKQLLRRDRLALKADLIQVPHHGSKTSSTAALLRNVKGSVALVSVARYNAWRLPSARIIERYRKNGYHWHDTSRSGQLSVGFYRDGWQVKGLREQIMSRWYHQWFGVPDESR</sequence>
<keyword evidence="4 6" id="KW-1133">Transmembrane helix</keyword>
<comment type="subcellular location">
    <subcellularLocation>
        <location evidence="1">Cell membrane</location>
        <topology evidence="1">Multi-pass membrane protein</topology>
    </subcellularLocation>
</comment>
<name>A0A2K1QER4_9GAMM</name>
<dbReference type="OrthoDB" id="9761531at2"/>
<keyword evidence="3 6" id="KW-0812">Transmembrane</keyword>
<dbReference type="NCBIfam" id="TIGR00361">
    <property type="entry name" value="ComEC_Rec2"/>
    <property type="match status" value="1"/>
</dbReference>
<dbReference type="InterPro" id="IPR036866">
    <property type="entry name" value="RibonucZ/Hydroxyglut_hydro"/>
</dbReference>
<dbReference type="PANTHER" id="PTHR30619">
    <property type="entry name" value="DNA INTERNALIZATION/COMPETENCE PROTEIN COMEC/REC2"/>
    <property type="match status" value="1"/>
</dbReference>
<evidence type="ECO:0000256" key="3">
    <source>
        <dbReference type="ARBA" id="ARBA00022692"/>
    </source>
</evidence>
<feature type="transmembrane region" description="Helical" evidence="6">
    <location>
        <begin position="224"/>
        <end position="246"/>
    </location>
</feature>